<feature type="region of interest" description="Disordered" evidence="3">
    <location>
        <begin position="1"/>
        <end position="29"/>
    </location>
</feature>
<dbReference type="PANTHER" id="PTHR23113">
    <property type="entry name" value="GUANINE NUCLEOTIDE EXCHANGE FACTOR"/>
    <property type="match status" value="1"/>
</dbReference>
<protein>
    <submittedName>
        <fullName evidence="6">Uncharacterized protein</fullName>
    </submittedName>
</protein>
<feature type="region of interest" description="Disordered" evidence="3">
    <location>
        <begin position="557"/>
        <end position="606"/>
    </location>
</feature>
<feature type="compositionally biased region" description="Basic and acidic residues" evidence="3">
    <location>
        <begin position="1591"/>
        <end position="1602"/>
    </location>
</feature>
<dbReference type="InterPro" id="IPR023578">
    <property type="entry name" value="Ras_GEF_dom_sf"/>
</dbReference>
<dbReference type="STRING" id="595528.A0A0D2X579"/>
<evidence type="ECO:0000256" key="1">
    <source>
        <dbReference type="ARBA" id="ARBA00022658"/>
    </source>
</evidence>
<dbReference type="Gene3D" id="1.10.840.10">
    <property type="entry name" value="Ras guanine-nucleotide exchange factors catalytic domain"/>
    <property type="match status" value="1"/>
</dbReference>
<keyword evidence="1 2" id="KW-0344">Guanine-nucleotide releasing factor</keyword>
<feature type="compositionally biased region" description="Polar residues" evidence="3">
    <location>
        <begin position="417"/>
        <end position="428"/>
    </location>
</feature>
<feature type="region of interest" description="Disordered" evidence="3">
    <location>
        <begin position="1567"/>
        <end position="1602"/>
    </location>
</feature>
<feature type="region of interest" description="Disordered" evidence="3">
    <location>
        <begin position="1127"/>
        <end position="1152"/>
    </location>
</feature>
<feature type="compositionally biased region" description="Low complexity" evidence="3">
    <location>
        <begin position="484"/>
        <end position="496"/>
    </location>
</feature>
<dbReference type="GO" id="GO:0005886">
    <property type="term" value="C:plasma membrane"/>
    <property type="evidence" value="ECO:0007669"/>
    <property type="project" value="TreeGrafter"/>
</dbReference>
<organism evidence="6 7">
    <name type="scientific">Capsaspora owczarzaki (strain ATCC 30864)</name>
    <dbReference type="NCBI Taxonomy" id="595528"/>
    <lineage>
        <taxon>Eukaryota</taxon>
        <taxon>Filasterea</taxon>
        <taxon>Capsaspora</taxon>
    </lineage>
</organism>
<dbReference type="PROSITE" id="PS50009">
    <property type="entry name" value="RASGEF_CAT"/>
    <property type="match status" value="1"/>
</dbReference>
<dbReference type="InParanoid" id="A0A0D2X579"/>
<dbReference type="SUPFAM" id="SSF48366">
    <property type="entry name" value="Ras GEF"/>
    <property type="match status" value="1"/>
</dbReference>
<evidence type="ECO:0000313" key="7">
    <source>
        <dbReference type="Proteomes" id="UP000008743"/>
    </source>
</evidence>
<dbReference type="InterPro" id="IPR008937">
    <property type="entry name" value="Ras-like_GEF"/>
</dbReference>
<dbReference type="CDD" id="cd06224">
    <property type="entry name" value="REM"/>
    <property type="match status" value="1"/>
</dbReference>
<accession>A0A0D2X579</accession>
<feature type="region of interest" description="Disordered" evidence="3">
    <location>
        <begin position="484"/>
        <end position="516"/>
    </location>
</feature>
<feature type="compositionally biased region" description="Pro residues" evidence="3">
    <location>
        <begin position="19"/>
        <end position="29"/>
    </location>
</feature>
<evidence type="ECO:0000259" key="4">
    <source>
        <dbReference type="PROSITE" id="PS50009"/>
    </source>
</evidence>
<dbReference type="SMART" id="SM00229">
    <property type="entry name" value="RasGEFN"/>
    <property type="match status" value="1"/>
</dbReference>
<dbReference type="Pfam" id="PF00617">
    <property type="entry name" value="RasGEF"/>
    <property type="match status" value="1"/>
</dbReference>
<dbReference type="Pfam" id="PF00618">
    <property type="entry name" value="RasGEF_N"/>
    <property type="match status" value="1"/>
</dbReference>
<dbReference type="PhylomeDB" id="A0A0D2X579"/>
<feature type="compositionally biased region" description="Low complexity" evidence="3">
    <location>
        <begin position="255"/>
        <end position="271"/>
    </location>
</feature>
<feature type="region of interest" description="Disordered" evidence="3">
    <location>
        <begin position="1196"/>
        <end position="1216"/>
    </location>
</feature>
<feature type="domain" description="Ras-GEF" evidence="4">
    <location>
        <begin position="859"/>
        <end position="1093"/>
    </location>
</feature>
<gene>
    <name evidence="6" type="ORF">CAOG_007217</name>
</gene>
<feature type="compositionally biased region" description="Low complexity" evidence="3">
    <location>
        <begin position="176"/>
        <end position="189"/>
    </location>
</feature>
<dbReference type="PANTHER" id="PTHR23113:SF368">
    <property type="entry name" value="CELL DIVISION CONTROL PROTEIN 25"/>
    <property type="match status" value="1"/>
</dbReference>
<evidence type="ECO:0000256" key="3">
    <source>
        <dbReference type="SAM" id="MobiDB-lite"/>
    </source>
</evidence>
<dbReference type="PROSITE" id="PS50212">
    <property type="entry name" value="RASGEF_NTER"/>
    <property type="match status" value="1"/>
</dbReference>
<feature type="domain" description="N-terminal Ras-GEF" evidence="5">
    <location>
        <begin position="632"/>
        <end position="778"/>
    </location>
</feature>
<dbReference type="EMBL" id="KE346374">
    <property type="protein sequence ID" value="KJE97339.1"/>
    <property type="molecule type" value="Genomic_DNA"/>
</dbReference>
<dbReference type="eggNOG" id="KOG3417">
    <property type="taxonomic scope" value="Eukaryota"/>
</dbReference>
<feature type="region of interest" description="Disordered" evidence="3">
    <location>
        <begin position="1289"/>
        <end position="1379"/>
    </location>
</feature>
<feature type="compositionally biased region" description="Low complexity" evidence="3">
    <location>
        <begin position="570"/>
        <end position="598"/>
    </location>
</feature>
<evidence type="ECO:0000259" key="5">
    <source>
        <dbReference type="PROSITE" id="PS50212"/>
    </source>
</evidence>
<feature type="compositionally biased region" description="Acidic residues" evidence="3">
    <location>
        <begin position="447"/>
        <end position="459"/>
    </location>
</feature>
<dbReference type="InterPro" id="IPR000651">
    <property type="entry name" value="Ras-like_Gua-exchang_fac_N"/>
</dbReference>
<dbReference type="GO" id="GO:0007265">
    <property type="term" value="P:Ras protein signal transduction"/>
    <property type="evidence" value="ECO:0007669"/>
    <property type="project" value="TreeGrafter"/>
</dbReference>
<name>A0A0D2X579_CAPO3</name>
<feature type="compositionally biased region" description="Low complexity" evidence="3">
    <location>
        <begin position="355"/>
        <end position="365"/>
    </location>
</feature>
<sequence>MLPARPPLLGGNIRQVPDDLPPPPPPPVLGSPNAVLPKISSVSIPLRAFSASQDNIHISLESLVVADEDLPPPPPPLYGSASLVQYALLRSSQPNLATPPVSSMQTPIFPAAITKPPSTEVDFLPPPPIMTTQINFQSVWSLNSALSSSTATLAGNVAPLTPLATPTTPRSHARHNSSSSIASGASLVSGNDSGYGDQSADDDAVSHGSTQERKQTDGSSTPSSALSARTTPLPFQSDNSSSANEDDDGDDDISHLSSAARTSRSAAKASKFFGVDAPPPAGIGAKGTVVSHSAAGSEKSSLARNRRRLSSEPPLPSEDLQQVPVAKSSGGFLSRLGRSKNPQPAGRTRSHIDTISSSSNGNISSVDLSERVKASQSVDSLILPTEASPPSTRSRTLSSVSAISTGSAGSGSGGSTPVATIQPGSPSKQIFHHLRQSSSSNSVDGDSTTEENTDADGGDDDFHASRQRRNSAKVSKFFGEEVADANAAPASPSPASQGRRMSAAAAFDHNTKPRSPTRTLLVTSLMREKNMALENSRRSSEEAAMLSHSRKLSKFFGDMPIPTNAGDDLSSSSSTGMPSTPSTAAGTTPPSPSTPGGTISKGRHGSDERILVLVERGVDDLELKFRNPQTTEVPIVVSGTLQRIVVRVTYALYADTQLESTVLLTYSMFTTPDALLQALIACYQSPFIPPGQRSRTPEELHKTVRLKVLKTLMTWVDRRKLTDDKQLSAYFCNPLNAPVGAVGSIMSLQGSPIAPFAAFETSSQTIVKQIHDFLEEVAHSGAPAELTATAKRIENLLETQYSFSFKPKARGFVEERTAGSAAIPTTPEADSALHRTFHVGGAPDEDDKKRRKTKNVLARTRGIAEQLTLMDFENFSAIGTDELLNKNWSSKPQQAPNITRMIDWFNTVSNWVVESILLTDSHDQRLLIMEDFVQIAAHLKSLNNYNGLLTIMSGLVNAAIIRLKRTWERVAKPIMTVFEDLKRFIDSSGNSKTMREALSAVSPPCVPYLGIYLSDLTFLDDGNPTFVKNEAGDKLINVAKFSHISKILLNVQHFQQNGYSLARNSGTTDLLKSINPTMSVDQCYKQSLKIEPRASTTLKPQQLAASSNEQLDSVSASVTISVSTPSEAAARANSSPMPADQAPPAVLRPRRRSMSDSSVAAVDMDAIVEVAASVAISDHQKSRSVRPVSMLVSSSSSASLMGGDSQGTSVPPKGGRIKKVLTWGRSRGKYKLDEAISEATESHHLSESEDATRKNAPSSRDRPSVSAVFAANPAANVTSALNADAMNTTASSTTISPNALASPPELEEPPISPGRRHTEPPVEAVAPAEAESRKRTISRQDGLRAHVPRRRRTDAAGKNSPSNTSFESQEDLSQSAEAPETVTNAWLDDIQLAIQHLTAKVQGLKQLRRSDVQSQDALERAQLELMHLKLQLKTLQEPSTRAHLLDALRKYRSLNDVSALSDQVEAIQETVSIIRAGLGAPLAFLSSADAKEEPVVVSEGASSGLMGTKALTQSAPIAQSTFSSVFASSFASSFTNATSVSLHSGALRRTTRRGSYSSGQDAIAIALQQKSGNPSQSRRPLSTMALVEDDHDQHGSKDESLA</sequence>
<reference evidence="7" key="1">
    <citation type="submission" date="2011-02" db="EMBL/GenBank/DDBJ databases">
        <title>The Genome Sequence of Capsaspora owczarzaki ATCC 30864.</title>
        <authorList>
            <person name="Russ C."/>
            <person name="Cuomo C."/>
            <person name="Burger G."/>
            <person name="Gray M.W."/>
            <person name="Holland P.W.H."/>
            <person name="King N."/>
            <person name="Lang F.B.F."/>
            <person name="Roger A.J."/>
            <person name="Ruiz-Trillo I."/>
            <person name="Young S.K."/>
            <person name="Zeng Q."/>
            <person name="Gargeya S."/>
            <person name="Alvarado L."/>
            <person name="Berlin A."/>
            <person name="Chapman S.B."/>
            <person name="Chen Z."/>
            <person name="Freedman E."/>
            <person name="Gellesch M."/>
            <person name="Goldberg J."/>
            <person name="Griggs A."/>
            <person name="Gujja S."/>
            <person name="Heilman E."/>
            <person name="Heiman D."/>
            <person name="Howarth C."/>
            <person name="Mehta T."/>
            <person name="Neiman D."/>
            <person name="Pearson M."/>
            <person name="Roberts A."/>
            <person name="Saif S."/>
            <person name="Shea T."/>
            <person name="Shenoy N."/>
            <person name="Sisk P."/>
            <person name="Stolte C."/>
            <person name="Sykes S."/>
            <person name="White J."/>
            <person name="Yandava C."/>
            <person name="Haas B."/>
            <person name="Nusbaum C."/>
            <person name="Birren B."/>
        </authorList>
    </citation>
    <scope>NUCLEOTIDE SEQUENCE</scope>
    <source>
        <strain evidence="7">ATCC 30864</strain>
    </source>
</reference>
<dbReference type="SMART" id="SM00147">
    <property type="entry name" value="RasGEF"/>
    <property type="match status" value="1"/>
</dbReference>
<dbReference type="Proteomes" id="UP000008743">
    <property type="component" value="Unassembled WGS sequence"/>
</dbReference>
<evidence type="ECO:0000256" key="2">
    <source>
        <dbReference type="PROSITE-ProRule" id="PRU00168"/>
    </source>
</evidence>
<feature type="compositionally biased region" description="Basic and acidic residues" evidence="3">
    <location>
        <begin position="1238"/>
        <end position="1263"/>
    </location>
</feature>
<dbReference type="CDD" id="cd00155">
    <property type="entry name" value="RasGEF"/>
    <property type="match status" value="1"/>
</dbReference>
<dbReference type="Gene3D" id="1.20.870.10">
    <property type="entry name" value="Son of sevenless (SoS) protein Chain: S domain 1"/>
    <property type="match status" value="1"/>
</dbReference>
<feature type="compositionally biased region" description="Polar residues" evidence="3">
    <location>
        <begin position="217"/>
        <end position="236"/>
    </location>
</feature>
<dbReference type="InterPro" id="IPR001895">
    <property type="entry name" value="RASGEF_cat_dom"/>
</dbReference>
<evidence type="ECO:0000313" key="6">
    <source>
        <dbReference type="EMBL" id="KJE97339.1"/>
    </source>
</evidence>
<proteinExistence type="predicted"/>
<dbReference type="InterPro" id="IPR036964">
    <property type="entry name" value="RASGEF_cat_dom_sf"/>
</dbReference>
<feature type="compositionally biased region" description="Low complexity" evidence="3">
    <location>
        <begin position="388"/>
        <end position="407"/>
    </location>
</feature>
<feature type="compositionally biased region" description="Polar residues" evidence="3">
    <location>
        <begin position="1568"/>
        <end position="1580"/>
    </location>
</feature>
<feature type="region of interest" description="Disordered" evidence="3">
    <location>
        <begin position="1238"/>
        <end position="1265"/>
    </location>
</feature>
<feature type="region of interest" description="Disordered" evidence="3">
    <location>
        <begin position="162"/>
        <end position="471"/>
    </location>
</feature>
<keyword evidence="7" id="KW-1185">Reference proteome</keyword>
<dbReference type="OrthoDB" id="546434at2759"/>
<dbReference type="GO" id="GO:0005085">
    <property type="term" value="F:guanyl-nucleotide exchange factor activity"/>
    <property type="evidence" value="ECO:0007669"/>
    <property type="project" value="UniProtKB-KW"/>
</dbReference>
<feature type="compositionally biased region" description="Polar residues" evidence="3">
    <location>
        <begin position="1359"/>
        <end position="1379"/>
    </location>
</feature>